<proteinExistence type="predicted"/>
<evidence type="ECO:0000313" key="1">
    <source>
        <dbReference type="EMBL" id="MBK4737893.1"/>
    </source>
</evidence>
<dbReference type="EMBL" id="JAEPBG010000015">
    <property type="protein sequence ID" value="MBK4737893.1"/>
    <property type="molecule type" value="Genomic_DNA"/>
</dbReference>
<organism evidence="1 2">
    <name type="scientific">Noviherbaspirillum pedocola</name>
    <dbReference type="NCBI Taxonomy" id="2801341"/>
    <lineage>
        <taxon>Bacteria</taxon>
        <taxon>Pseudomonadati</taxon>
        <taxon>Pseudomonadota</taxon>
        <taxon>Betaproteobacteria</taxon>
        <taxon>Burkholderiales</taxon>
        <taxon>Oxalobacteraceae</taxon>
        <taxon>Noviherbaspirillum</taxon>
    </lineage>
</organism>
<dbReference type="Proteomes" id="UP000622890">
    <property type="component" value="Unassembled WGS sequence"/>
</dbReference>
<protein>
    <submittedName>
        <fullName evidence="1">Uncharacterized protein</fullName>
    </submittedName>
</protein>
<reference evidence="1" key="1">
    <citation type="submission" date="2021-01" db="EMBL/GenBank/DDBJ databases">
        <title>Genome sequence of strain Noviherbaspirillum sp. DKR-6.</title>
        <authorList>
            <person name="Chaudhary D.K."/>
        </authorList>
    </citation>
    <scope>NUCLEOTIDE SEQUENCE</scope>
    <source>
        <strain evidence="1">DKR-6</strain>
    </source>
</reference>
<sequence>MKRAEIILVKLTNGDAALFVNADAVLSSETSEKGTDPAKVAPYLAKALGVEFQTLELAAPAEPEDWSWNDVYALIPDSYKATEAVQVFQGYFGYEGTQLNVEFQAPVGATVAEKDAAFMAALAQQADIDYHAVGESSQALVAGKAGAECARCGSHMEGDYCSDEICPYSEWPQRVPLQELEAERADGLRKRYGVLPRVRVYAEVHDDSHFKKEEFDAAPWFAQATEEQIINLHGIGWKGDEPSDVVAEFFEKSNRGIADLFAFCRATHTTRNHVGFECSVDEDSAMDWLKLHRPGLWAQLV</sequence>
<dbReference type="AlphaFoldDB" id="A0A934W9B8"/>
<evidence type="ECO:0000313" key="2">
    <source>
        <dbReference type="Proteomes" id="UP000622890"/>
    </source>
</evidence>
<name>A0A934W9B8_9BURK</name>
<accession>A0A934W9B8</accession>
<keyword evidence="2" id="KW-1185">Reference proteome</keyword>
<gene>
    <name evidence="1" type="ORF">JJB74_25000</name>
</gene>
<comment type="caution">
    <text evidence="1">The sequence shown here is derived from an EMBL/GenBank/DDBJ whole genome shotgun (WGS) entry which is preliminary data.</text>
</comment>
<dbReference type="RefSeq" id="WP_200596578.1">
    <property type="nucleotide sequence ID" value="NZ_JAEPBG010000015.1"/>
</dbReference>